<evidence type="ECO:0000313" key="4">
    <source>
        <dbReference type="Proteomes" id="UP000327013"/>
    </source>
</evidence>
<name>A0A5N6QK65_9ROSI</name>
<feature type="compositionally biased region" description="Basic residues" evidence="1">
    <location>
        <begin position="35"/>
        <end position="45"/>
    </location>
</feature>
<keyword evidence="4" id="KW-1185">Reference proteome</keyword>
<proteinExistence type="predicted"/>
<accession>A0A5N6QK65</accession>
<dbReference type="PANTHER" id="PTHR34794:SF1">
    <property type="entry name" value="OS10G0101800 PROTEIN"/>
    <property type="match status" value="1"/>
</dbReference>
<dbReference type="AlphaFoldDB" id="A0A5N6QK65"/>
<feature type="compositionally biased region" description="Low complexity" evidence="1">
    <location>
        <begin position="21"/>
        <end position="31"/>
    </location>
</feature>
<dbReference type="InterPro" id="IPR039610">
    <property type="entry name" value="VQ29"/>
</dbReference>
<organism evidence="3 4">
    <name type="scientific">Carpinus fangiana</name>
    <dbReference type="NCBI Taxonomy" id="176857"/>
    <lineage>
        <taxon>Eukaryota</taxon>
        <taxon>Viridiplantae</taxon>
        <taxon>Streptophyta</taxon>
        <taxon>Embryophyta</taxon>
        <taxon>Tracheophyta</taxon>
        <taxon>Spermatophyta</taxon>
        <taxon>Magnoliopsida</taxon>
        <taxon>eudicotyledons</taxon>
        <taxon>Gunneridae</taxon>
        <taxon>Pentapetalae</taxon>
        <taxon>rosids</taxon>
        <taxon>fabids</taxon>
        <taxon>Fagales</taxon>
        <taxon>Betulaceae</taxon>
        <taxon>Carpinus</taxon>
    </lineage>
</organism>
<feature type="compositionally biased region" description="Low complexity" evidence="1">
    <location>
        <begin position="1"/>
        <end position="13"/>
    </location>
</feature>
<evidence type="ECO:0000313" key="3">
    <source>
        <dbReference type="EMBL" id="KAE7999748.1"/>
    </source>
</evidence>
<feature type="domain" description="VQ" evidence="2">
    <location>
        <begin position="57"/>
        <end position="79"/>
    </location>
</feature>
<gene>
    <name evidence="3" type="ORF">FH972_004151</name>
</gene>
<evidence type="ECO:0000259" key="2">
    <source>
        <dbReference type="Pfam" id="PF05678"/>
    </source>
</evidence>
<reference evidence="3 4" key="1">
    <citation type="submission" date="2019-06" db="EMBL/GenBank/DDBJ databases">
        <title>A chromosomal-level reference genome of Carpinus fangiana (Coryloideae, Betulaceae).</title>
        <authorList>
            <person name="Yang X."/>
            <person name="Wang Z."/>
            <person name="Zhang L."/>
            <person name="Hao G."/>
            <person name="Liu J."/>
            <person name="Yang Y."/>
        </authorList>
    </citation>
    <scope>NUCLEOTIDE SEQUENCE [LARGE SCALE GENOMIC DNA]</scope>
    <source>
        <strain evidence="3">Cfa_2016G</strain>
        <tissue evidence="3">Leaf</tissue>
    </source>
</reference>
<dbReference type="InterPro" id="IPR008889">
    <property type="entry name" value="VQ"/>
</dbReference>
<dbReference type="PANTHER" id="PTHR34794">
    <property type="entry name" value="EXPRESSED PROTEIN"/>
    <property type="match status" value="1"/>
</dbReference>
<feature type="region of interest" description="Disordered" evidence="1">
    <location>
        <begin position="1"/>
        <end position="62"/>
    </location>
</feature>
<dbReference type="OrthoDB" id="391988at2759"/>
<dbReference type="Pfam" id="PF05678">
    <property type="entry name" value="VQ"/>
    <property type="match status" value="1"/>
</dbReference>
<sequence length="188" mass="20428">MEAYSSSSSSTYSLPKAKAKSGNSSSHSDSSILHAVRKSPTKPWKKPAVAPPLPPKPPKVYKVDPVNFRDVVQKLTGATEFQPPRLQIAAPPPLSVAALLPLPASVEPPRDHHQQLQHIPTAKRVPFWAVHPQDHMMSSGTEEIMKPQQMSDSSSEDAPFSQNWFSFPLLSPGSISSLDQSTYGSLAL</sequence>
<evidence type="ECO:0000256" key="1">
    <source>
        <dbReference type="SAM" id="MobiDB-lite"/>
    </source>
</evidence>
<protein>
    <recommendedName>
        <fullName evidence="2">VQ domain-containing protein</fullName>
    </recommendedName>
</protein>
<dbReference type="Proteomes" id="UP000327013">
    <property type="component" value="Chromosome 1"/>
</dbReference>
<feature type="compositionally biased region" description="Pro residues" evidence="1">
    <location>
        <begin position="49"/>
        <end position="58"/>
    </location>
</feature>
<dbReference type="EMBL" id="CM017321">
    <property type="protein sequence ID" value="KAE7999748.1"/>
    <property type="molecule type" value="Genomic_DNA"/>
</dbReference>